<feature type="compositionally biased region" description="Basic and acidic residues" evidence="3">
    <location>
        <begin position="1"/>
        <end position="11"/>
    </location>
</feature>
<feature type="compositionally biased region" description="Polar residues" evidence="3">
    <location>
        <begin position="500"/>
        <end position="510"/>
    </location>
</feature>
<feature type="compositionally biased region" description="Polar residues" evidence="3">
    <location>
        <begin position="859"/>
        <end position="873"/>
    </location>
</feature>
<protein>
    <submittedName>
        <fullName evidence="4">Uncharacterized protein</fullName>
    </submittedName>
</protein>
<dbReference type="PANTHER" id="PTHR32083:SF48">
    <property type="entry name" value="TRANS-GOLGI NETWORK-LOCALIZED SYP41-INTERACTING PROTEIN 1"/>
    <property type="match status" value="1"/>
</dbReference>
<feature type="compositionally biased region" description="Polar residues" evidence="3">
    <location>
        <begin position="694"/>
        <end position="704"/>
    </location>
</feature>
<organism evidence="4 5">
    <name type="scientific">Macrolepiota fuliginosa MF-IS2</name>
    <dbReference type="NCBI Taxonomy" id="1400762"/>
    <lineage>
        <taxon>Eukaryota</taxon>
        <taxon>Fungi</taxon>
        <taxon>Dikarya</taxon>
        <taxon>Basidiomycota</taxon>
        <taxon>Agaricomycotina</taxon>
        <taxon>Agaricomycetes</taxon>
        <taxon>Agaricomycetidae</taxon>
        <taxon>Agaricales</taxon>
        <taxon>Agaricineae</taxon>
        <taxon>Agaricaceae</taxon>
        <taxon>Macrolepiota</taxon>
    </lineage>
</organism>
<dbReference type="GO" id="GO:0005856">
    <property type="term" value="C:cytoskeleton"/>
    <property type="evidence" value="ECO:0007669"/>
    <property type="project" value="TreeGrafter"/>
</dbReference>
<dbReference type="OrthoDB" id="3357224at2759"/>
<feature type="coiled-coil region" evidence="2">
    <location>
        <begin position="1590"/>
        <end position="1698"/>
    </location>
</feature>
<feature type="region of interest" description="Disordered" evidence="3">
    <location>
        <begin position="342"/>
        <end position="365"/>
    </location>
</feature>
<feature type="region of interest" description="Disordered" evidence="3">
    <location>
        <begin position="1"/>
        <end position="33"/>
    </location>
</feature>
<feature type="region of interest" description="Disordered" evidence="3">
    <location>
        <begin position="1012"/>
        <end position="1078"/>
    </location>
</feature>
<feature type="compositionally biased region" description="Low complexity" evidence="3">
    <location>
        <begin position="726"/>
        <end position="735"/>
    </location>
</feature>
<reference evidence="4" key="1">
    <citation type="submission" date="2020-11" db="EMBL/GenBank/DDBJ databases">
        <authorList>
            <consortium name="DOE Joint Genome Institute"/>
            <person name="Ahrendt S."/>
            <person name="Riley R."/>
            <person name="Andreopoulos W."/>
            <person name="Labutti K."/>
            <person name="Pangilinan J."/>
            <person name="Ruiz-Duenas F.J."/>
            <person name="Barrasa J.M."/>
            <person name="Sanchez-Garcia M."/>
            <person name="Camarero S."/>
            <person name="Miyauchi S."/>
            <person name="Serrano A."/>
            <person name="Linde D."/>
            <person name="Babiker R."/>
            <person name="Drula E."/>
            <person name="Ayuso-Fernandez I."/>
            <person name="Pacheco R."/>
            <person name="Padilla G."/>
            <person name="Ferreira P."/>
            <person name="Barriuso J."/>
            <person name="Kellner H."/>
            <person name="Castanera R."/>
            <person name="Alfaro M."/>
            <person name="Ramirez L."/>
            <person name="Pisabarro A.G."/>
            <person name="Kuo A."/>
            <person name="Tritt A."/>
            <person name="Lipzen A."/>
            <person name="He G."/>
            <person name="Yan M."/>
            <person name="Ng V."/>
            <person name="Cullen D."/>
            <person name="Martin F."/>
            <person name="Rosso M.-N."/>
            <person name="Henrissat B."/>
            <person name="Hibbett D."/>
            <person name="Martinez A.T."/>
            <person name="Grigoriev I.V."/>
        </authorList>
    </citation>
    <scope>NUCLEOTIDE SEQUENCE</scope>
    <source>
        <strain evidence="4">MF-IS2</strain>
    </source>
</reference>
<feature type="compositionally biased region" description="Acidic residues" evidence="3">
    <location>
        <begin position="943"/>
        <end position="952"/>
    </location>
</feature>
<feature type="compositionally biased region" description="Acidic residues" evidence="3">
    <location>
        <begin position="415"/>
        <end position="428"/>
    </location>
</feature>
<feature type="region of interest" description="Disordered" evidence="3">
    <location>
        <begin position="1876"/>
        <end position="1895"/>
    </location>
</feature>
<feature type="compositionally biased region" description="Pro residues" evidence="3">
    <location>
        <begin position="736"/>
        <end position="760"/>
    </location>
</feature>
<dbReference type="SUPFAM" id="SSF57997">
    <property type="entry name" value="Tropomyosin"/>
    <property type="match status" value="1"/>
</dbReference>
<gene>
    <name evidence="4" type="ORF">P691DRAFT_756971</name>
</gene>
<sequence>MARPTQRDHLPRLNIPPSLNAQQPIGGPGMFSPALPTALQHGFHPPFPIPNAMQTPMQPFFNPPPPPAPNRPTHHQGSASVAHLAAAGIHPPNGFPMTPIGGHFSRPSLMLAPGQLAPFPHRNRRQPSIGGPPKAVLGGPARKLSPIPPGASISPQPPAKGRKVTVNLPKETVPSEGEEPPTRPSWARTPIPTRPDEEEQKTESPELITRESYPPDAWRHMTPEVVDVFLPGKAGWDEMKQQAMEEKLEKLGVERGSGSNVPHIFAPHARAASMSSPDAHLLYLKLDRLQRSREASTTNSLSASPQPPFGLSPSSHRSTPGFVPRHGHAMSLAHPLPYLRSSPYEEGASTNPFGHDAILGNDQPQPPSPYLLEGAPPVQARSIFSVTAPPPPLSAVQPPDGRLDFIRGFGLDIHEEAEEEEEQEVQIDEESKQDESEVDATQDMEVDEDGERTHRSYSHNASPFPSKHHSRHASKLSGHLSLGSFGESNLAPSILHRNSIDGSSDIQNENEPSHAATDDGDAVGEWTGTDTSDDEQSIGEWSNPSDEERARRGRIERRLRRRAAKHNLDKPRRLPNFPRPPDNTSGSGLRSVSRQDDIVSNPSDEHLMLGHQAAPYLGVDPNYFSPARSSQVLPHSRSGSAPYSEHDPAQAHSRTPSDNFVYPGAQPHHQQQPSFGRRDLNPFAEPFVFGPPLATSSPVRTPNDSPAPHIRISSLGGGKPLNVSAPEFRPGGFTFRPPPGVPQMPSLQPPPSPPTLPVFPKPSESDADFDFTFGFPKSLPPPPREKDTKDALVLGNRDFAEGSPFALQGREKRQRRGSIGSLSMMDEGDSMASFKFPRDVDSPRGLGVGGHAGPGGMRRSTSYSGSRSLQQQHVLGHDLNPSAEPFTFAGFSAVAQLPVVPPATVDPKELGGGHYEQVIASPDAEVEVTLRGEVTGVKGAEPVEGEVEEEVEYSVPSSTTKKRAPIPLDFKNVPSSNNTVPAGLFKALANEERTRRSVRSRLSSREIFDHFRRPSMDDNDVPQIAHSRSHGKRMGAHGSRDNKGGSISDDDVFGTNHHHSRRRSSLPDNLGDLSSMSHGSIPPADLTSRMELHRVEHVIGELLDAKFAELRRMVISQVDVVAEEGQKEFADVVKHELKDILAGSASAGGNRGVDEQDVRGIMESVGNTVINAIQEAIHHTAPSREHDALADKLITALTPTLASLRAEPIDYDFLTTQLATQLTQQPAEVDTEALTGKLIAEVKRAIAPIDAFEIREQVADLVVERLDSRLAVRDKAFNVETITTKVNEAVAGLLEPSKSVPETIEKLAEVQEGFKAKQEELGVSVKSVKDVVEELPARFGTSLEGLLTGQKDVLARLDALTVPKEKDSDILEIKTLVGALAESQKDVINHNADVLAKVQALPETVTAATTTLQMALTDLIHSRDSANKEIEELRRSNTDYQVQLAKARGAHGQVRVEKDVMSEKLSEVEAERERLGIQVKDLEKASAKKAAETSTLEARNAELEAALSKALSRLQAADVASQANTDRIAELEKLNGEFTNVKGGLESKIMAMEMQVQLATRDKETVTHALQTLQKQHDELHSQQSHWADLRQASEKIDLLTNLIGQADNEELQELRRYREQSRSLEVEHGNLQKRFKEIGDKFVASEKNISVALQNLVQAQQRTTEWERRAKEVEGQLEATQTKLDQTEQTHAQLDTDYSLVKLQLEELEAGGRAAKDRETRMRETITALENKVRTMQTELEKKASAPSAPAPVPAPVPTPIPTSNYRHSATNGYTHNDPTRPDSRASTIYNNRSATPTRRISSYAASSVAGTTPPQPSVWDSMHAPRTSTITPVKYPTLSSVHAPTGRYPSSIGRGTPKTVASYRSSFTPARVASPAMSVVSNAPTLREDGWYE</sequence>
<evidence type="ECO:0000256" key="3">
    <source>
        <dbReference type="SAM" id="MobiDB-lite"/>
    </source>
</evidence>
<comment type="caution">
    <text evidence="4">The sequence shown here is derived from an EMBL/GenBank/DDBJ whole genome shotgun (WGS) entry which is preliminary data.</text>
</comment>
<feature type="compositionally biased region" description="Polar residues" evidence="3">
    <location>
        <begin position="627"/>
        <end position="641"/>
    </location>
</feature>
<dbReference type="PANTHER" id="PTHR32083">
    <property type="entry name" value="CILIA AND FLAGELLA-ASSOCIATED PROTEIN 58-RELATED"/>
    <property type="match status" value="1"/>
</dbReference>
<feature type="compositionally biased region" description="Basic and acidic residues" evidence="3">
    <location>
        <begin position="593"/>
        <end position="608"/>
    </location>
</feature>
<feature type="region of interest" description="Disordered" evidence="3">
    <location>
        <begin position="119"/>
        <end position="213"/>
    </location>
</feature>
<keyword evidence="5" id="KW-1185">Reference proteome</keyword>
<feature type="region of interest" description="Disordered" evidence="3">
    <location>
        <begin position="389"/>
        <end position="873"/>
    </location>
</feature>
<accession>A0A9P6C7Z7</accession>
<keyword evidence="1 2" id="KW-0175">Coiled coil</keyword>
<feature type="region of interest" description="Disordered" evidence="3">
    <location>
        <begin position="943"/>
        <end position="975"/>
    </location>
</feature>
<feature type="compositionally biased region" description="Gly residues" evidence="3">
    <location>
        <begin position="846"/>
        <end position="856"/>
    </location>
</feature>
<feature type="coiled-coil region" evidence="2">
    <location>
        <begin position="1416"/>
        <end position="1513"/>
    </location>
</feature>
<name>A0A9P6C7Z7_9AGAR</name>
<feature type="compositionally biased region" description="Basic residues" evidence="3">
    <location>
        <begin position="551"/>
        <end position="565"/>
    </location>
</feature>
<evidence type="ECO:0000313" key="5">
    <source>
        <dbReference type="Proteomes" id="UP000807342"/>
    </source>
</evidence>
<evidence type="ECO:0000256" key="2">
    <source>
        <dbReference type="SAM" id="Coils"/>
    </source>
</evidence>
<feature type="compositionally biased region" description="Polar residues" evidence="3">
    <location>
        <begin position="582"/>
        <end position="592"/>
    </location>
</feature>
<feature type="compositionally biased region" description="Polar residues" evidence="3">
    <location>
        <begin position="295"/>
        <end position="304"/>
    </location>
</feature>
<feature type="region of interest" description="Disordered" evidence="3">
    <location>
        <begin position="294"/>
        <end position="328"/>
    </location>
</feature>
<proteinExistence type="predicted"/>
<evidence type="ECO:0000313" key="4">
    <source>
        <dbReference type="EMBL" id="KAF9451764.1"/>
    </source>
</evidence>
<feature type="compositionally biased region" description="Acidic residues" evidence="3">
    <location>
        <begin position="436"/>
        <end position="450"/>
    </location>
</feature>
<dbReference type="EMBL" id="MU151080">
    <property type="protein sequence ID" value="KAF9451764.1"/>
    <property type="molecule type" value="Genomic_DNA"/>
</dbReference>
<evidence type="ECO:0000256" key="1">
    <source>
        <dbReference type="ARBA" id="ARBA00023054"/>
    </source>
</evidence>
<dbReference type="Proteomes" id="UP000807342">
    <property type="component" value="Unassembled WGS sequence"/>
</dbReference>